<accession>A0A0F5JSL4</accession>
<gene>
    <name evidence="2" type="ORF">WM40_26885</name>
</gene>
<dbReference type="EMBL" id="LAQU01000173">
    <property type="protein sequence ID" value="KKB60836.1"/>
    <property type="molecule type" value="Genomic_DNA"/>
</dbReference>
<dbReference type="PATRIC" id="fig|28092.6.peg.6364"/>
<reference evidence="2 3" key="1">
    <citation type="submission" date="2015-03" db="EMBL/GenBank/DDBJ databases">
        <title>Draft Genome Sequence of Burkholderia andropogonis type strain ICMP2807, isolated from Sorghum bicolor.</title>
        <authorList>
            <person name="Lopes-Santos L."/>
            <person name="Castro D.B."/>
            <person name="Ottoboni L.M."/>
            <person name="Park D."/>
            <person name="Weirc B.S."/>
            <person name="Destefano S.A."/>
        </authorList>
    </citation>
    <scope>NUCLEOTIDE SEQUENCE [LARGE SCALE GENOMIC DNA]</scope>
    <source>
        <strain evidence="2 3">ICMP2807</strain>
    </source>
</reference>
<dbReference type="Proteomes" id="UP000033618">
    <property type="component" value="Unassembled WGS sequence"/>
</dbReference>
<dbReference type="InterPro" id="IPR037401">
    <property type="entry name" value="SnoaL-like"/>
</dbReference>
<evidence type="ECO:0000313" key="2">
    <source>
        <dbReference type="EMBL" id="KKB60836.1"/>
    </source>
</evidence>
<dbReference type="Gene3D" id="3.10.450.50">
    <property type="match status" value="1"/>
</dbReference>
<organism evidence="2 3">
    <name type="scientific">Robbsia andropogonis</name>
    <dbReference type="NCBI Taxonomy" id="28092"/>
    <lineage>
        <taxon>Bacteria</taxon>
        <taxon>Pseudomonadati</taxon>
        <taxon>Pseudomonadota</taxon>
        <taxon>Betaproteobacteria</taxon>
        <taxon>Burkholderiales</taxon>
        <taxon>Burkholderiaceae</taxon>
        <taxon>Robbsia</taxon>
    </lineage>
</organism>
<evidence type="ECO:0000259" key="1">
    <source>
        <dbReference type="Pfam" id="PF12680"/>
    </source>
</evidence>
<protein>
    <submittedName>
        <fullName evidence="2">Polyketide cyclase</fullName>
    </submittedName>
</protein>
<sequence length="134" mass="14999">MNMASSSEALYTRQVRNYLAELERGDVAAICALFTPDARIFSPFLGWMHAAPFFAKVNAASGESRITPIDICVSTTGARRATGYFVYDWGLKDGSAVHFECVDVFEFDDNGLIERMIIVYDTHPIRSTVRDKYA</sequence>
<dbReference type="OrthoDB" id="8776598at2"/>
<keyword evidence="3" id="KW-1185">Reference proteome</keyword>
<proteinExistence type="predicted"/>
<dbReference type="STRING" id="28092.WM40_26885"/>
<dbReference type="InterPro" id="IPR032710">
    <property type="entry name" value="NTF2-like_dom_sf"/>
</dbReference>
<dbReference type="SUPFAM" id="SSF54427">
    <property type="entry name" value="NTF2-like"/>
    <property type="match status" value="1"/>
</dbReference>
<dbReference type="Pfam" id="PF12680">
    <property type="entry name" value="SnoaL_2"/>
    <property type="match status" value="1"/>
</dbReference>
<comment type="caution">
    <text evidence="2">The sequence shown here is derived from an EMBL/GenBank/DDBJ whole genome shotgun (WGS) entry which is preliminary data.</text>
</comment>
<dbReference type="AlphaFoldDB" id="A0A0F5JSL4"/>
<evidence type="ECO:0000313" key="3">
    <source>
        <dbReference type="Proteomes" id="UP000033618"/>
    </source>
</evidence>
<name>A0A0F5JSL4_9BURK</name>
<feature type="domain" description="SnoaL-like" evidence="1">
    <location>
        <begin position="15"/>
        <end position="115"/>
    </location>
</feature>